<dbReference type="OrthoDB" id="6688917at2"/>
<dbReference type="Proteomes" id="UP000282435">
    <property type="component" value="Chromosome"/>
</dbReference>
<evidence type="ECO:0000256" key="2">
    <source>
        <dbReference type="SAM" id="SignalP"/>
    </source>
</evidence>
<evidence type="ECO:0000259" key="3">
    <source>
        <dbReference type="Pfam" id="PF08794"/>
    </source>
</evidence>
<feature type="domain" description="Factor H binding protein-like C-terminal" evidence="3">
    <location>
        <begin position="153"/>
        <end position="249"/>
    </location>
</feature>
<evidence type="ECO:0000256" key="1">
    <source>
        <dbReference type="ARBA" id="ARBA00004442"/>
    </source>
</evidence>
<dbReference type="Pfam" id="PF08794">
    <property type="entry name" value="FHBP_C"/>
    <property type="match status" value="1"/>
</dbReference>
<dbReference type="AlphaFoldDB" id="A0A3S9SHH6"/>
<dbReference type="InterPro" id="IPR014902">
    <property type="entry name" value="FHBP-like_C"/>
</dbReference>
<evidence type="ECO:0000313" key="5">
    <source>
        <dbReference type="Proteomes" id="UP000282435"/>
    </source>
</evidence>
<proteinExistence type="predicted"/>
<evidence type="ECO:0000313" key="4">
    <source>
        <dbReference type="EMBL" id="AZR58963.1"/>
    </source>
</evidence>
<dbReference type="SUPFAM" id="SSF56925">
    <property type="entry name" value="OMPA-like"/>
    <property type="match status" value="1"/>
</dbReference>
<dbReference type="InterPro" id="IPR011250">
    <property type="entry name" value="OMP/PagP_B-barrel"/>
</dbReference>
<dbReference type="Gene3D" id="2.60.40.1980">
    <property type="match status" value="1"/>
</dbReference>
<gene>
    <name evidence="4" type="ORF">ELB75_02290</name>
</gene>
<dbReference type="RefSeq" id="WP_126982554.1">
    <property type="nucleotide sequence ID" value="NZ_CP034670.1"/>
</dbReference>
<protein>
    <recommendedName>
        <fullName evidence="3">Factor H binding protein-like C-terminal domain-containing protein</fullName>
    </recommendedName>
</protein>
<feature type="signal peptide" evidence="2">
    <location>
        <begin position="1"/>
        <end position="29"/>
    </location>
</feature>
<dbReference type="GO" id="GO:0009279">
    <property type="term" value="C:cell outer membrane"/>
    <property type="evidence" value="ECO:0007669"/>
    <property type="project" value="UniProtKB-SubCell"/>
</dbReference>
<dbReference type="PROSITE" id="PS51257">
    <property type="entry name" value="PROKAR_LIPOPROTEIN"/>
    <property type="match status" value="1"/>
</dbReference>
<organism evidence="4 5">
    <name type="scientific">Eikenella corrodens</name>
    <dbReference type="NCBI Taxonomy" id="539"/>
    <lineage>
        <taxon>Bacteria</taxon>
        <taxon>Pseudomonadati</taxon>
        <taxon>Pseudomonadota</taxon>
        <taxon>Betaproteobacteria</taxon>
        <taxon>Neisseriales</taxon>
        <taxon>Neisseriaceae</taxon>
        <taxon>Eikenella</taxon>
    </lineage>
</organism>
<reference evidence="4 5" key="1">
    <citation type="submission" date="2018-12" db="EMBL/GenBank/DDBJ databases">
        <title>Genome sequencing of Eikenella corrodens KCOM 3110 (= JS217).</title>
        <authorList>
            <person name="Koo J.-K."/>
            <person name="Park S.-N."/>
            <person name="Lim Y.K."/>
        </authorList>
    </citation>
    <scope>NUCLEOTIDE SEQUENCE [LARGE SCALE GENOMIC DNA]</scope>
    <source>
        <strain evidence="4 5">KCOM 3110</strain>
    </source>
</reference>
<accession>A0A3S9SHH6</accession>
<sequence length="268" mass="28587">MKKHHILYMVLTALTLGGCSSAGSSLANAITDPFTPRPNGKPSLTINSDTNDGLLHSNGNTASSIEIDGQTYTNGSSLNIGYLWQNRLSDFTYVLKNGTQKLEEGQLGVYKRSYTAVVGAQVNKEYDPNTGNEISSDKFQIRSIQGEPTLASRLPSGVVRYEGHAFSGLDDRRPDGQPHGRLNYTIDFANRKGSGSITGLRGFGNINLNESQLSPGQGIVGTASSAGKGQGHYRLNIFGPNGNEIAGKAYDFNGDSNHEVGFAGGRVN</sequence>
<name>A0A3S9SHH6_EIKCO</name>
<feature type="chain" id="PRO_5019484541" description="Factor H binding protein-like C-terminal domain-containing protein" evidence="2">
    <location>
        <begin position="30"/>
        <end position="268"/>
    </location>
</feature>
<comment type="subcellular location">
    <subcellularLocation>
        <location evidence="1">Cell outer membrane</location>
    </subcellularLocation>
</comment>
<dbReference type="EMBL" id="CP034670">
    <property type="protein sequence ID" value="AZR58963.1"/>
    <property type="molecule type" value="Genomic_DNA"/>
</dbReference>
<dbReference type="Gene3D" id="2.40.160.90">
    <property type="match status" value="1"/>
</dbReference>
<keyword evidence="2" id="KW-0732">Signal</keyword>